<sequence>MRKAYCVVKGNQFLGFYPQKQEELECNKEQNSKNQSDIKSNSNTNNLQNINDQLNLQKKKSEKFEEQDEICEGEYNNIDKNFDSKHQMLNQKKQEELAYNNDEIVNQNQFKNEIKNINEQNQEIQIAKAQKNQNQNQFSQSQSNSIQSQSIASTFQQQQLQNQNSNIHSSKNSQQLQQQSSTFPAEERSFSKNQKEYDFDNITDFSQLPIKRALTKSNTKNIHISQMPVQKSSQVDRMKSVYFGDDEIQIDREEKEIDAQKMYQGITENNQDLRNKIFRKQFTEYFGHPVDEAVPEIKHKYLTDINYDQYYNFTLKYNKLSESRLLLKYQFINYKSDSSAQQYVLEYRHQYPIIKIIGSFIFQPVLGFQAIQILFLGMNCFQVPFYLQQVKNHVKIYVKYWKYEPYEVQNSQQTNQLDTLTQKNGSQFQFQSLNCKGNQYGNIGETNNNYIYSGRSDLQQEEDQLKQEQYQNSNYLSSMNSYQQQQQQSQNDGSNKFVFEKSLSSIKKSGYDSGIIKNTLSQKSSQIKASENNKAFIQSQQGNFGNLFSQGYMKQDQSVYGGYQDQSLANNLNKNAQSTTVAGKFNSNQQIIQTQQQQYSNSSNKNSSKSKSNSGEQNYQDQYQSSKIPKKVQESRYDYLETVQQQNGQVPSLLSQAIPNNSVSVLGFQKSKSFINSQNHTSKLSNQIPNQVIQEENMEQEQ</sequence>
<feature type="compositionally biased region" description="Low complexity" evidence="1">
    <location>
        <begin position="593"/>
        <end position="614"/>
    </location>
</feature>
<dbReference type="AlphaFoldDB" id="A0A0V0QGS0"/>
<accession>A0A0V0QGS0</accession>
<proteinExistence type="predicted"/>
<feature type="region of interest" description="Disordered" evidence="1">
    <location>
        <begin position="129"/>
        <end position="195"/>
    </location>
</feature>
<feature type="compositionally biased region" description="Basic and acidic residues" evidence="1">
    <location>
        <begin position="185"/>
        <end position="195"/>
    </location>
</feature>
<reference evidence="2 3" key="1">
    <citation type="journal article" date="2015" name="Sci. Rep.">
        <title>Genome of the facultative scuticociliatosis pathogen Pseudocohnilembus persalinus provides insight into its virulence through horizontal gene transfer.</title>
        <authorList>
            <person name="Xiong J."/>
            <person name="Wang G."/>
            <person name="Cheng J."/>
            <person name="Tian M."/>
            <person name="Pan X."/>
            <person name="Warren A."/>
            <person name="Jiang C."/>
            <person name="Yuan D."/>
            <person name="Miao W."/>
        </authorList>
    </citation>
    <scope>NUCLEOTIDE SEQUENCE [LARGE SCALE GENOMIC DNA]</scope>
    <source>
        <strain evidence="2">36N120E</strain>
    </source>
</reference>
<dbReference type="Proteomes" id="UP000054937">
    <property type="component" value="Unassembled WGS sequence"/>
</dbReference>
<gene>
    <name evidence="2" type="ORF">PPERSA_01286</name>
</gene>
<name>A0A0V0QGS0_PSEPJ</name>
<organism evidence="2 3">
    <name type="scientific">Pseudocohnilembus persalinus</name>
    <name type="common">Ciliate</name>
    <dbReference type="NCBI Taxonomy" id="266149"/>
    <lineage>
        <taxon>Eukaryota</taxon>
        <taxon>Sar</taxon>
        <taxon>Alveolata</taxon>
        <taxon>Ciliophora</taxon>
        <taxon>Intramacronucleata</taxon>
        <taxon>Oligohymenophorea</taxon>
        <taxon>Scuticociliatia</taxon>
        <taxon>Philasterida</taxon>
        <taxon>Pseudocohnilembidae</taxon>
        <taxon>Pseudocohnilembus</taxon>
    </lineage>
</organism>
<keyword evidence="3" id="KW-1185">Reference proteome</keyword>
<dbReference type="InParanoid" id="A0A0V0QGS0"/>
<feature type="region of interest" description="Disordered" evidence="1">
    <location>
        <begin position="28"/>
        <end position="49"/>
    </location>
</feature>
<evidence type="ECO:0000256" key="1">
    <source>
        <dbReference type="SAM" id="MobiDB-lite"/>
    </source>
</evidence>
<evidence type="ECO:0000313" key="3">
    <source>
        <dbReference type="Proteomes" id="UP000054937"/>
    </source>
</evidence>
<comment type="caution">
    <text evidence="2">The sequence shown here is derived from an EMBL/GenBank/DDBJ whole genome shotgun (WGS) entry which is preliminary data.</text>
</comment>
<feature type="compositionally biased region" description="Low complexity" evidence="1">
    <location>
        <begin position="129"/>
        <end position="181"/>
    </location>
</feature>
<evidence type="ECO:0000313" key="2">
    <source>
        <dbReference type="EMBL" id="KRX01383.1"/>
    </source>
</evidence>
<protein>
    <submittedName>
        <fullName evidence="2">Uncharacterized protein</fullName>
    </submittedName>
</protein>
<feature type="compositionally biased region" description="Polar residues" evidence="1">
    <location>
        <begin position="615"/>
        <end position="627"/>
    </location>
</feature>
<dbReference type="EMBL" id="LDAU01000170">
    <property type="protein sequence ID" value="KRX01383.1"/>
    <property type="molecule type" value="Genomic_DNA"/>
</dbReference>
<feature type="region of interest" description="Disordered" evidence="1">
    <location>
        <begin position="593"/>
        <end position="629"/>
    </location>
</feature>